<comment type="caution">
    <text evidence="1">The sequence shown here is derived from an EMBL/GenBank/DDBJ whole genome shotgun (WGS) entry which is preliminary data.</text>
</comment>
<organism evidence="1">
    <name type="scientific">marine sediment metagenome</name>
    <dbReference type="NCBI Taxonomy" id="412755"/>
    <lineage>
        <taxon>unclassified sequences</taxon>
        <taxon>metagenomes</taxon>
        <taxon>ecological metagenomes</taxon>
    </lineage>
</organism>
<dbReference type="InterPro" id="IPR017850">
    <property type="entry name" value="Alkaline_phosphatase_core_sf"/>
</dbReference>
<dbReference type="Pfam" id="PF01663">
    <property type="entry name" value="Phosphodiest"/>
    <property type="match status" value="1"/>
</dbReference>
<dbReference type="InterPro" id="IPR002591">
    <property type="entry name" value="Phosphodiest/P_Trfase"/>
</dbReference>
<feature type="non-terminal residue" evidence="1">
    <location>
        <position position="1"/>
    </location>
</feature>
<dbReference type="GO" id="GO:0016787">
    <property type="term" value="F:hydrolase activity"/>
    <property type="evidence" value="ECO:0007669"/>
    <property type="project" value="UniProtKB-ARBA"/>
</dbReference>
<dbReference type="EMBL" id="BARS01021266">
    <property type="protein sequence ID" value="GAG01701.1"/>
    <property type="molecule type" value="Genomic_DNA"/>
</dbReference>
<feature type="non-terminal residue" evidence="1">
    <location>
        <position position="272"/>
    </location>
</feature>
<sequence>DRRKVLVLGLDGATFKLLEPMAKEGRIPTLARLMDGGARGVLESTLPPVTIPAWISMMTGKNPGRLGLYDLLKRVEYGVEPNESGFKESNPVWRTLNQYGLKTGILNVPGSYPPDEVDGFMVTGMMTPSNSSPYAHPTELRSELNSVHEYEIDIPPWNIADADQLVKDIYRVTQKRGDVAEYLIGEFPCDFYMIVFTASDRMQHCMWHKEDLVEEYWEELDRVLAKILNLFDEETTVFVVSDHGFGTLERTFFVNEWLRTEGFLRLRRQITK</sequence>
<accession>X0VMC8</accession>
<evidence type="ECO:0000313" key="1">
    <source>
        <dbReference type="EMBL" id="GAG01701.1"/>
    </source>
</evidence>
<reference evidence="1" key="1">
    <citation type="journal article" date="2014" name="Front. Microbiol.">
        <title>High frequency of phylogenetically diverse reductive dehalogenase-homologous genes in deep subseafloor sedimentary metagenomes.</title>
        <authorList>
            <person name="Kawai M."/>
            <person name="Futagami T."/>
            <person name="Toyoda A."/>
            <person name="Takaki Y."/>
            <person name="Nishi S."/>
            <person name="Hori S."/>
            <person name="Arai W."/>
            <person name="Tsubouchi T."/>
            <person name="Morono Y."/>
            <person name="Uchiyama I."/>
            <person name="Ito T."/>
            <person name="Fujiyama A."/>
            <person name="Inagaki F."/>
            <person name="Takami H."/>
        </authorList>
    </citation>
    <scope>NUCLEOTIDE SEQUENCE</scope>
    <source>
        <strain evidence="1">Expedition CK06-06</strain>
    </source>
</reference>
<dbReference type="Gene3D" id="3.40.720.10">
    <property type="entry name" value="Alkaline Phosphatase, subunit A"/>
    <property type="match status" value="1"/>
</dbReference>
<evidence type="ECO:0008006" key="2">
    <source>
        <dbReference type="Google" id="ProtNLM"/>
    </source>
</evidence>
<gene>
    <name evidence="1" type="ORF">S01H1_34186</name>
</gene>
<dbReference type="SUPFAM" id="SSF53649">
    <property type="entry name" value="Alkaline phosphatase-like"/>
    <property type="match status" value="1"/>
</dbReference>
<name>X0VMC8_9ZZZZ</name>
<dbReference type="PANTHER" id="PTHR10151">
    <property type="entry name" value="ECTONUCLEOTIDE PYROPHOSPHATASE/PHOSPHODIESTERASE"/>
    <property type="match status" value="1"/>
</dbReference>
<protein>
    <recommendedName>
        <fullName evidence="2">Metalloenzyme domain-containing protein</fullName>
    </recommendedName>
</protein>
<proteinExistence type="predicted"/>
<dbReference type="AlphaFoldDB" id="X0VMC8"/>
<dbReference type="PANTHER" id="PTHR10151:SF120">
    <property type="entry name" value="BIS(5'-ADENOSYL)-TRIPHOSPHATASE"/>
    <property type="match status" value="1"/>
</dbReference>